<feature type="domain" description="TonB-dependent receptor-like beta-barrel" evidence="13">
    <location>
        <begin position="212"/>
        <end position="612"/>
    </location>
</feature>
<dbReference type="InterPro" id="IPR039426">
    <property type="entry name" value="TonB-dep_rcpt-like"/>
</dbReference>
<evidence type="ECO:0000256" key="10">
    <source>
        <dbReference type="PROSITE-ProRule" id="PRU01360"/>
    </source>
</evidence>
<keyword evidence="16" id="KW-1185">Reference proteome</keyword>
<dbReference type="Gene3D" id="2.40.170.20">
    <property type="entry name" value="TonB-dependent receptor, beta-barrel domain"/>
    <property type="match status" value="1"/>
</dbReference>
<keyword evidence="5 10" id="KW-0812">Transmembrane</keyword>
<evidence type="ECO:0000256" key="12">
    <source>
        <dbReference type="SAM" id="SignalP"/>
    </source>
</evidence>
<evidence type="ECO:0000256" key="9">
    <source>
        <dbReference type="ARBA" id="ARBA00023237"/>
    </source>
</evidence>
<dbReference type="InterPro" id="IPR000531">
    <property type="entry name" value="Beta-barrel_TonB"/>
</dbReference>
<comment type="subcellular location">
    <subcellularLocation>
        <location evidence="1 10">Cell outer membrane</location>
        <topology evidence="1 10">Multi-pass membrane protein</topology>
    </subcellularLocation>
</comment>
<dbReference type="Proteomes" id="UP001482231">
    <property type="component" value="Unassembled WGS sequence"/>
</dbReference>
<feature type="domain" description="TonB-dependent receptor plug" evidence="14">
    <location>
        <begin position="54"/>
        <end position="162"/>
    </location>
</feature>
<evidence type="ECO:0000313" key="15">
    <source>
        <dbReference type="EMBL" id="MEO1765985.1"/>
    </source>
</evidence>
<dbReference type="RefSeq" id="WP_347306615.1">
    <property type="nucleotide sequence ID" value="NZ_JBAJEX010000001.1"/>
</dbReference>
<reference evidence="15 16" key="1">
    <citation type="submission" date="2024-02" db="EMBL/GenBank/DDBJ databases">
        <title>New thermophilic sulfur-oxidizing bacteria from a hot springs of the Uzon caldera (Kamchatka, Russia).</title>
        <authorList>
            <person name="Dukat A.M."/>
            <person name="Elcheninov A.G."/>
            <person name="Frolov E.N."/>
        </authorList>
    </citation>
    <scope>NUCLEOTIDE SEQUENCE [LARGE SCALE GENOMIC DNA]</scope>
    <source>
        <strain evidence="15 16">AK1</strain>
    </source>
</reference>
<dbReference type="Gene3D" id="2.170.130.10">
    <property type="entry name" value="TonB-dependent receptor, plug domain"/>
    <property type="match status" value="1"/>
</dbReference>
<evidence type="ECO:0000256" key="8">
    <source>
        <dbReference type="ARBA" id="ARBA00023170"/>
    </source>
</evidence>
<keyword evidence="3 10" id="KW-0813">Transport</keyword>
<gene>
    <name evidence="15" type="ORF">V6E02_01975</name>
</gene>
<organism evidence="15 16">
    <name type="scientific">Thiobacter aerophilum</name>
    <dbReference type="NCBI Taxonomy" id="3121275"/>
    <lineage>
        <taxon>Bacteria</taxon>
        <taxon>Pseudomonadati</taxon>
        <taxon>Pseudomonadota</taxon>
        <taxon>Betaproteobacteria</taxon>
        <taxon>Burkholderiales</taxon>
        <taxon>Thiobacteraceae</taxon>
        <taxon>Thiobacter</taxon>
    </lineage>
</organism>
<keyword evidence="6 11" id="KW-0798">TonB box</keyword>
<feature type="chain" id="PRO_5045531593" evidence="12">
    <location>
        <begin position="28"/>
        <end position="659"/>
    </location>
</feature>
<evidence type="ECO:0000256" key="5">
    <source>
        <dbReference type="ARBA" id="ARBA00022692"/>
    </source>
</evidence>
<dbReference type="Pfam" id="PF00593">
    <property type="entry name" value="TonB_dep_Rec_b-barrel"/>
    <property type="match status" value="1"/>
</dbReference>
<evidence type="ECO:0000256" key="11">
    <source>
        <dbReference type="RuleBase" id="RU003357"/>
    </source>
</evidence>
<dbReference type="InterPro" id="IPR012910">
    <property type="entry name" value="Plug_dom"/>
</dbReference>
<evidence type="ECO:0000256" key="7">
    <source>
        <dbReference type="ARBA" id="ARBA00023136"/>
    </source>
</evidence>
<comment type="similarity">
    <text evidence="2 10 11">Belongs to the TonB-dependent receptor family.</text>
</comment>
<dbReference type="Pfam" id="PF07715">
    <property type="entry name" value="Plug"/>
    <property type="match status" value="1"/>
</dbReference>
<proteinExistence type="inferred from homology"/>
<dbReference type="InterPro" id="IPR036942">
    <property type="entry name" value="Beta-barrel_TonB_sf"/>
</dbReference>
<evidence type="ECO:0000256" key="2">
    <source>
        <dbReference type="ARBA" id="ARBA00009810"/>
    </source>
</evidence>
<name>A0ABV0EBE6_9BURK</name>
<evidence type="ECO:0000259" key="14">
    <source>
        <dbReference type="Pfam" id="PF07715"/>
    </source>
</evidence>
<dbReference type="InterPro" id="IPR037066">
    <property type="entry name" value="Plug_dom_sf"/>
</dbReference>
<dbReference type="PANTHER" id="PTHR30069">
    <property type="entry name" value="TONB-DEPENDENT OUTER MEMBRANE RECEPTOR"/>
    <property type="match status" value="1"/>
</dbReference>
<dbReference type="PROSITE" id="PS52016">
    <property type="entry name" value="TONB_DEPENDENT_REC_3"/>
    <property type="match status" value="1"/>
</dbReference>
<dbReference type="PANTHER" id="PTHR30069:SF27">
    <property type="entry name" value="BLL4766 PROTEIN"/>
    <property type="match status" value="1"/>
</dbReference>
<accession>A0ABV0EBE6</accession>
<keyword evidence="8 15" id="KW-0675">Receptor</keyword>
<keyword evidence="12" id="KW-0732">Signal</keyword>
<sequence length="659" mass="73715">MGKRHISRAVLRWGCVACAALSQGLYAAGARLSEDDFLGEVPVVLSVSRLAQPAQDAPSAVTVIDRETIVASGFREIADLMRLVPGFYVGYAAGNDVIVSHGLSNAYFGRLQVLIDGRSVYTPAWGQVRWPMLPLSLEDVERIEVTRGPNAASYGANAFTGIINIITRHPAQDRGTVVSLTGGDPHLKDALVRHAGQWGGWQFSVSAGHREDTGFDTRNDSQDTDFVLIRGERVLDTTNSVQLQAGYRGGRLGVGWFGDTLDMPRDRHAATGFAQVRWQRTVSPEDELAVQFYYSFDRNREQFVTMDSMVPTTLRLVEDSERYDIEVQKTQTLSPRLRAVWGGSIRQDRIHAPAYLGTDDTRVVGLQRLFGHGEWRPVPEWTFNLGAMVEHNDLAGTDVAPRWAATWHVLPQHSVRLGVSQAQRTPTLLEYAADYKITLNKPGGGTFPPFQWYVGTHAASSERITTREIAYLGTWPDLHLALDVRLYEDRIRNIILADAIGGGSWSFKDGNWLTRRGVETQLSWHVQTTRLTLAHSFTQIRSAGGPVAYAERDLQRADPRHTFGALLAHRFPYGIDASVGVYYYDDMTPFGNTGDYIRAYTRRDLRVAKRFKLGVGQGELALVFQNMDGPYHDFSWDPSKPLQRNEFPRRTLFTLKVGY</sequence>
<evidence type="ECO:0000256" key="1">
    <source>
        <dbReference type="ARBA" id="ARBA00004571"/>
    </source>
</evidence>
<keyword evidence="9 10" id="KW-0998">Cell outer membrane</keyword>
<evidence type="ECO:0000256" key="3">
    <source>
        <dbReference type="ARBA" id="ARBA00022448"/>
    </source>
</evidence>
<dbReference type="EMBL" id="JBAJEX010000001">
    <property type="protein sequence ID" value="MEO1765985.1"/>
    <property type="molecule type" value="Genomic_DNA"/>
</dbReference>
<evidence type="ECO:0000256" key="6">
    <source>
        <dbReference type="ARBA" id="ARBA00023077"/>
    </source>
</evidence>
<evidence type="ECO:0000259" key="13">
    <source>
        <dbReference type="Pfam" id="PF00593"/>
    </source>
</evidence>
<keyword evidence="7 10" id="KW-0472">Membrane</keyword>
<feature type="signal peptide" evidence="12">
    <location>
        <begin position="1"/>
        <end position="27"/>
    </location>
</feature>
<dbReference type="SUPFAM" id="SSF56935">
    <property type="entry name" value="Porins"/>
    <property type="match status" value="1"/>
</dbReference>
<evidence type="ECO:0000256" key="4">
    <source>
        <dbReference type="ARBA" id="ARBA00022452"/>
    </source>
</evidence>
<evidence type="ECO:0000313" key="16">
    <source>
        <dbReference type="Proteomes" id="UP001482231"/>
    </source>
</evidence>
<keyword evidence="4 10" id="KW-1134">Transmembrane beta strand</keyword>
<protein>
    <submittedName>
        <fullName evidence="15">TonB-dependent receptor</fullName>
    </submittedName>
</protein>
<comment type="caution">
    <text evidence="15">The sequence shown here is derived from an EMBL/GenBank/DDBJ whole genome shotgun (WGS) entry which is preliminary data.</text>
</comment>